<dbReference type="InterPro" id="IPR001227">
    <property type="entry name" value="Ac_transferase_dom_sf"/>
</dbReference>
<dbReference type="InterPro" id="IPR014030">
    <property type="entry name" value="Ketoacyl_synth_N"/>
</dbReference>
<feature type="region of interest" description="Disordered" evidence="7">
    <location>
        <begin position="1"/>
        <end position="35"/>
    </location>
</feature>
<dbReference type="Gene3D" id="3.40.50.720">
    <property type="entry name" value="NAD(P)-binding Rossmann-like Domain"/>
    <property type="match status" value="1"/>
</dbReference>
<feature type="region of interest" description="Disordered" evidence="7">
    <location>
        <begin position="1109"/>
        <end position="1160"/>
    </location>
</feature>
<dbReference type="Gene3D" id="3.40.47.10">
    <property type="match status" value="1"/>
</dbReference>
<accession>A0ABZ2QE89</accession>
<comment type="pathway">
    <text evidence="1">Antibiotic biosynthesis.</text>
</comment>
<dbReference type="InterPro" id="IPR020841">
    <property type="entry name" value="PKS_Beta-ketoAc_synthase_dom"/>
</dbReference>
<dbReference type="SMART" id="SM00822">
    <property type="entry name" value="PKS_KR"/>
    <property type="match status" value="1"/>
</dbReference>
<evidence type="ECO:0000256" key="4">
    <source>
        <dbReference type="ARBA" id="ARBA00022679"/>
    </source>
</evidence>
<keyword evidence="4" id="KW-0808">Transferase</keyword>
<feature type="region of interest" description="Disordered" evidence="7">
    <location>
        <begin position="973"/>
        <end position="1021"/>
    </location>
</feature>
<evidence type="ECO:0000256" key="2">
    <source>
        <dbReference type="ARBA" id="ARBA00022450"/>
    </source>
</evidence>
<dbReference type="Gene3D" id="1.10.1200.10">
    <property type="entry name" value="ACP-like"/>
    <property type="match status" value="1"/>
</dbReference>
<dbReference type="SMART" id="SM00827">
    <property type="entry name" value="PKS_AT"/>
    <property type="match status" value="1"/>
</dbReference>
<keyword evidence="2" id="KW-0596">Phosphopantetheine</keyword>
<dbReference type="SUPFAM" id="SSF51735">
    <property type="entry name" value="NAD(P)-binding Rossmann-fold domains"/>
    <property type="match status" value="2"/>
</dbReference>
<dbReference type="InterPro" id="IPR036736">
    <property type="entry name" value="ACP-like_sf"/>
</dbReference>
<dbReference type="InterPro" id="IPR049552">
    <property type="entry name" value="PKS_DH_N"/>
</dbReference>
<dbReference type="Pfam" id="PF08659">
    <property type="entry name" value="KR"/>
    <property type="match status" value="1"/>
</dbReference>
<sequence>MTAQRFLPSPAHPKSSPRPNHRGVHVPDSRPNHGLHRTPIAIVGIAGMFPEARTIREFWRNVVAGRDCIKDVPAAWWRIADHYDPDMFAEDATYARKGGFLPPVTFDPLEFGMPPAVLDSTGAVQLLSLIVARDVLRDAGCDSASWYDPDRTGVVLGVCGTNSTMLPLGARLLAPQVRDVALSCGLSDRDAQEVVRRFKAASPPWTEDSFPGVLGNVVSGRIANRLGLGAANHTVDAACASSLAAVRGAVDELVAHRADLMITGGCDADNTIMTYLCFSKTPALSPTDRIRPFDRGADGTMLGEGIGMLALKRLVDAERDNDRIYAVLRGLGSSSDGRTKSIYAPCGDGQLVALRRAYEDAAASPASVELVEAHGTGTPVGDGVELGALAALVASDKGPAHIAVGTVKSQIGHTKAAAGAAGLIKAALALHHRVLPPTINVDAPAEGAAGALYVNTRARPWVRDPGRPARRAGVSAFGFGGVNFHAVLEEHASAPRILHSTPVTCLWHAPDPSHLLDLLVGDTPPWSGDEPIPATHARVGFVAADQAKAAELRSTAAAQLRAHPGHESWEHASGIHYRRAALEPEAKVAALFAGQGSQYVDMGLSALLALPPVRAAFDAANAQCPPGNESLARVVFPAPGSVDPAAAESRLRRTSHAQLAIGALSAGQYAYLAELGFVPDALLGHSFGELTALWAAGALDEPAFLRLARARGLAMEAHSDRDPGAMVAVRAPAAVWGELRARFPALTVCNHNSPEDFVVGGPTADIEDFLAACMRERIPAQRLAVAAAFHTELIRHALDPFSRAVAREVIQPPALSVSANTAGASYCTDPAENARTLVGQIISPVDFVGRLHELYESGCRVFVEFGPRQVLTQLTRRTFGDDVVAIPTDLGPGTDSAAALKLAALRLAVLGRPLVGIDRHELPAPPEATAGSQVSRLLEGPNFALNARRQDFDKILSEPYACEATHATAARTAAAGAPGPAFAHGPDTASTDAPGPTETVGSPSPEAVPEGSVPTGPAPLSGLADAAAAHLALHNRFLDGQLRTTERLVGLLASSDDEKPHTTARVTAVRDHSMALSEAHIRANEVLGSLLRLSLGAGPDSPARAALAVPRAQGAEQTTPQVPPAPGEPHADTRMPQYAQPAAPAEPALSAPGVSPAHTPRVPAARSAIATFLDPGQAAAEGASDDRPVLDRDHVEQVVREIIAEKTGYAVEMLEPDLDIQADLGIDSLKQVEIAAEAWRRYPVIPREEIYRFAQARTIQDLSLVLEEIAAAPTGDLGQFTTAPLGRAHIGLRPLPAPDEYLRAYAPDHTAVVIDDGSSLSATLVRSLRAAGWHVRPLALPDVTVTGDDVALTDWTEDALQARLAGFARVDLCVLPFDRPAAHGSEATIRRLRHAVLVAKHIAPHLRKATEAGHRAGFVAVTRLDGALGFEGSGADPVTALAGGLGGLVKTLALEGLTLFGRVVDIAPSLDDAEAGTRFLAEITDANTALREVGWAAGALRRTPVLAARPGHPLPGAPDTELDAQDVLLVTGGARGITSWCVSELARARGCRFILLGRTPLAELPGWAADCATESALRDVLVQRLRADGGDPEAPAERAALDRQVRAFEHQREVQATLDGLRAQGVDAEYVAADVGDRTAVAKALAPHSTRITGIIHGAGVLADEPLWDKSEQSVARVVDAKLTGLVNILDALPAEKLRHLVVFTSVAGVYGNARQTDYALANEALNRFACAWQAAQPTCRVAALAWGPWRGGMASPGIQEIFVQHGVPLLTREEGCRYFVEQMSPEHTGDLMTVVGPTEPVFRRRDALSPQGAVLNRDLSGLDAEPVLLDHRINGHPVLPMTVAVGWCVAAVEGVHGGHPVAGCHDFTIRNGLVLDGAHPGRARLDLSRRGAAVHAVIRDADASDAPPRYEGDLVLGESVSPPPRQDLPSAATTWQNNSAYADGFLFHGPLLQGLGEAVEESDTRLTVSACLAEPELAHGAYAGLRYHPASADLLLQTAALLGRRRSGHRCLPVSVKSVNMYAPLPDGEPFLIVAELVDDSPLDLTVTVTACAPDGAVLQRWESLKMIVAAPELVARAAWPAAEVAAG</sequence>
<dbReference type="Pfam" id="PF00698">
    <property type="entry name" value="Acyl_transf_1"/>
    <property type="match status" value="1"/>
</dbReference>
<feature type="active site" description="Proton donor; for dehydratase activity" evidence="6">
    <location>
        <position position="1994"/>
    </location>
</feature>
<evidence type="ECO:0000256" key="1">
    <source>
        <dbReference type="ARBA" id="ARBA00004792"/>
    </source>
</evidence>
<evidence type="ECO:0000256" key="5">
    <source>
        <dbReference type="ARBA" id="ARBA00023194"/>
    </source>
</evidence>
<reference evidence="11 12" key="1">
    <citation type="submission" date="2024-03" db="EMBL/GenBank/DDBJ databases">
        <title>The complete genome of Streptomyces sirii sp.nov.</title>
        <authorList>
            <person name="Zakalyukina Y.V."/>
            <person name="Belik A.R."/>
            <person name="Biryukov M.V."/>
            <person name="Baturina O.A."/>
            <person name="Kabilov M.R."/>
        </authorList>
    </citation>
    <scope>NUCLEOTIDE SEQUENCE [LARGE SCALE GENOMIC DNA]</scope>
    <source>
        <strain evidence="11 12">BP-8</strain>
    </source>
</reference>
<dbReference type="InterPro" id="IPR009081">
    <property type="entry name" value="PP-bd_ACP"/>
</dbReference>
<keyword evidence="3" id="KW-0597">Phosphoprotein</keyword>
<evidence type="ECO:0000256" key="7">
    <source>
        <dbReference type="SAM" id="MobiDB-lite"/>
    </source>
</evidence>
<dbReference type="Pfam" id="PF02801">
    <property type="entry name" value="Ketoacyl-synt_C"/>
    <property type="match status" value="1"/>
</dbReference>
<feature type="region of interest" description="N-terminal hotdog fold" evidence="6">
    <location>
        <begin position="1800"/>
        <end position="1922"/>
    </location>
</feature>
<dbReference type="SUPFAM" id="SSF53901">
    <property type="entry name" value="Thiolase-like"/>
    <property type="match status" value="1"/>
</dbReference>
<dbReference type="SUPFAM" id="SSF47336">
    <property type="entry name" value="ACP-like"/>
    <property type="match status" value="1"/>
</dbReference>
<evidence type="ECO:0000256" key="6">
    <source>
        <dbReference type="PROSITE-ProRule" id="PRU01363"/>
    </source>
</evidence>
<feature type="region of interest" description="C-terminal hotdog fold" evidence="6">
    <location>
        <begin position="1933"/>
        <end position="2077"/>
    </location>
</feature>
<feature type="domain" description="Carrier" evidence="8">
    <location>
        <begin position="1193"/>
        <end position="1270"/>
    </location>
</feature>
<evidence type="ECO:0000313" key="11">
    <source>
        <dbReference type="EMBL" id="WXK74750.1"/>
    </source>
</evidence>
<organism evidence="11 12">
    <name type="scientific">Streptomyces sirii</name>
    <dbReference type="NCBI Taxonomy" id="3127701"/>
    <lineage>
        <taxon>Bacteria</taxon>
        <taxon>Bacillati</taxon>
        <taxon>Actinomycetota</taxon>
        <taxon>Actinomycetes</taxon>
        <taxon>Kitasatosporales</taxon>
        <taxon>Streptomycetaceae</taxon>
        <taxon>Streptomyces</taxon>
    </lineage>
</organism>
<evidence type="ECO:0000256" key="3">
    <source>
        <dbReference type="ARBA" id="ARBA00022553"/>
    </source>
</evidence>
<dbReference type="Gene3D" id="3.10.129.110">
    <property type="entry name" value="Polyketide synthase dehydratase"/>
    <property type="match status" value="1"/>
</dbReference>
<dbReference type="SMART" id="SM00825">
    <property type="entry name" value="PKS_KS"/>
    <property type="match status" value="1"/>
</dbReference>
<evidence type="ECO:0000259" key="10">
    <source>
        <dbReference type="PROSITE" id="PS52019"/>
    </source>
</evidence>
<feature type="domain" description="Ketosynthase family 3 (KS3)" evidence="9">
    <location>
        <begin position="37"/>
        <end position="490"/>
    </location>
</feature>
<dbReference type="PROSITE" id="PS50075">
    <property type="entry name" value="CARRIER"/>
    <property type="match status" value="1"/>
</dbReference>
<dbReference type="InterPro" id="IPR020807">
    <property type="entry name" value="PKS_DH"/>
</dbReference>
<protein>
    <submittedName>
        <fullName evidence="11">SDR family NAD(P)-dependent oxidoreductase</fullName>
    </submittedName>
</protein>
<dbReference type="SUPFAM" id="SSF55048">
    <property type="entry name" value="Probable ACP-binding domain of malonyl-CoA ACP transacylase"/>
    <property type="match status" value="1"/>
</dbReference>
<feature type="compositionally biased region" description="Low complexity" evidence="7">
    <location>
        <begin position="973"/>
        <end position="986"/>
    </location>
</feature>
<dbReference type="InterPro" id="IPR013968">
    <property type="entry name" value="PKS_KR"/>
</dbReference>
<dbReference type="CDD" id="cd08953">
    <property type="entry name" value="KR_2_SDR_x"/>
    <property type="match status" value="1"/>
</dbReference>
<dbReference type="PANTHER" id="PTHR43074:SF1">
    <property type="entry name" value="BETA-KETOACYL SYNTHASE FAMILY PROTEIN-RELATED"/>
    <property type="match status" value="1"/>
</dbReference>
<dbReference type="SUPFAM" id="SSF52151">
    <property type="entry name" value="FabD/lysophospholipase-like"/>
    <property type="match status" value="1"/>
</dbReference>
<dbReference type="Gene3D" id="3.40.366.10">
    <property type="entry name" value="Malonyl-Coenzyme A Acyl Carrier Protein, domain 2"/>
    <property type="match status" value="1"/>
</dbReference>
<evidence type="ECO:0000259" key="9">
    <source>
        <dbReference type="PROSITE" id="PS52004"/>
    </source>
</evidence>
<dbReference type="Pfam" id="PF00550">
    <property type="entry name" value="PP-binding"/>
    <property type="match status" value="1"/>
</dbReference>
<dbReference type="InterPro" id="IPR014031">
    <property type="entry name" value="Ketoacyl_synth_C"/>
</dbReference>
<dbReference type="CDD" id="cd00833">
    <property type="entry name" value="PKS"/>
    <property type="match status" value="1"/>
</dbReference>
<dbReference type="Pfam" id="PF14765">
    <property type="entry name" value="PS-DH"/>
    <property type="match status" value="1"/>
</dbReference>
<dbReference type="InterPro" id="IPR042104">
    <property type="entry name" value="PKS_dehydratase_sf"/>
</dbReference>
<dbReference type="InterPro" id="IPR057326">
    <property type="entry name" value="KR_dom"/>
</dbReference>
<dbReference type="PROSITE" id="PS52004">
    <property type="entry name" value="KS3_2"/>
    <property type="match status" value="1"/>
</dbReference>
<dbReference type="Pfam" id="PF00109">
    <property type="entry name" value="ketoacyl-synt"/>
    <property type="match status" value="1"/>
</dbReference>
<dbReference type="InterPro" id="IPR016039">
    <property type="entry name" value="Thiolase-like"/>
</dbReference>
<dbReference type="Proteomes" id="UP001626628">
    <property type="component" value="Chromosome"/>
</dbReference>
<dbReference type="InterPro" id="IPR052568">
    <property type="entry name" value="PKS-FAS_Synthase"/>
</dbReference>
<dbReference type="InterPro" id="IPR036291">
    <property type="entry name" value="NAD(P)-bd_dom_sf"/>
</dbReference>
<dbReference type="InterPro" id="IPR049551">
    <property type="entry name" value="PKS_DH_C"/>
</dbReference>
<dbReference type="InterPro" id="IPR049900">
    <property type="entry name" value="PKS_mFAS_DH"/>
</dbReference>
<dbReference type="Pfam" id="PF21089">
    <property type="entry name" value="PKS_DH_N"/>
    <property type="match status" value="1"/>
</dbReference>
<dbReference type="InterPro" id="IPR016036">
    <property type="entry name" value="Malonyl_transacylase_ACP-bd"/>
</dbReference>
<feature type="domain" description="PKS/mFAS DH" evidence="10">
    <location>
        <begin position="1800"/>
        <end position="2077"/>
    </location>
</feature>
<dbReference type="PROSITE" id="PS52019">
    <property type="entry name" value="PKS_MFAS_DH"/>
    <property type="match status" value="1"/>
</dbReference>
<dbReference type="EMBL" id="CP147982">
    <property type="protein sequence ID" value="WXK74750.1"/>
    <property type="molecule type" value="Genomic_DNA"/>
</dbReference>
<proteinExistence type="predicted"/>
<dbReference type="PROSITE" id="PS00012">
    <property type="entry name" value="PHOSPHOPANTETHEINE"/>
    <property type="match status" value="1"/>
</dbReference>
<gene>
    <name evidence="11" type="ORF">WAB15_01505</name>
</gene>
<dbReference type="InterPro" id="IPR016035">
    <property type="entry name" value="Acyl_Trfase/lysoPLipase"/>
</dbReference>
<dbReference type="SMART" id="SM00826">
    <property type="entry name" value="PKS_DH"/>
    <property type="match status" value="1"/>
</dbReference>
<feature type="active site" description="Proton acceptor; for dehydratase activity" evidence="6">
    <location>
        <position position="1832"/>
    </location>
</feature>
<evidence type="ECO:0000259" key="8">
    <source>
        <dbReference type="PROSITE" id="PS50075"/>
    </source>
</evidence>
<name>A0ABZ2QE89_9ACTN</name>
<evidence type="ECO:0000313" key="12">
    <source>
        <dbReference type="Proteomes" id="UP001626628"/>
    </source>
</evidence>
<keyword evidence="12" id="KW-1185">Reference proteome</keyword>
<dbReference type="InterPro" id="IPR006162">
    <property type="entry name" value="Ppantetheine_attach_site"/>
</dbReference>
<dbReference type="Gene3D" id="3.30.70.250">
    <property type="entry name" value="Malonyl-CoA ACP transacylase, ACP-binding"/>
    <property type="match status" value="1"/>
</dbReference>
<dbReference type="InterPro" id="IPR014043">
    <property type="entry name" value="Acyl_transferase_dom"/>
</dbReference>
<keyword evidence="5" id="KW-0045">Antibiotic biosynthesis</keyword>
<feature type="compositionally biased region" description="Low complexity" evidence="7">
    <location>
        <begin position="1136"/>
        <end position="1152"/>
    </location>
</feature>
<dbReference type="PANTHER" id="PTHR43074">
    <property type="entry name" value="OMEGA-3 POLYUNSATURATED FATTY ACID SYNTHASE PFAB-RELATED"/>
    <property type="match status" value="1"/>
</dbReference>